<keyword evidence="5" id="KW-1015">Disulfide bond</keyword>
<evidence type="ECO:0000256" key="6">
    <source>
        <dbReference type="ARBA" id="ARBA00023295"/>
    </source>
</evidence>
<evidence type="ECO:0000256" key="9">
    <source>
        <dbReference type="RuleBase" id="RU361199"/>
    </source>
</evidence>
<keyword evidence="4 9" id="KW-0862">Zinc</keyword>
<keyword evidence="10" id="KW-0472">Membrane</keyword>
<dbReference type="Pfam" id="PF09261">
    <property type="entry name" value="Alpha-mann_mid"/>
    <property type="match status" value="1"/>
</dbReference>
<dbReference type="GO" id="GO:0006491">
    <property type="term" value="P:N-glycan processing"/>
    <property type="evidence" value="ECO:0007669"/>
    <property type="project" value="TreeGrafter"/>
</dbReference>
<evidence type="ECO:0000256" key="7">
    <source>
        <dbReference type="ARBA" id="ARBA00059516"/>
    </source>
</evidence>
<dbReference type="SUPFAM" id="SSF88713">
    <property type="entry name" value="Glycoside hydrolase/deacetylase"/>
    <property type="match status" value="1"/>
</dbReference>
<dbReference type="GO" id="GO:0004572">
    <property type="term" value="F:mannosyl-oligosaccharide 1,3-1,6-alpha-mannosidase activity"/>
    <property type="evidence" value="ECO:0007669"/>
    <property type="project" value="UniProtKB-EC"/>
</dbReference>
<dbReference type="InterPro" id="IPR050843">
    <property type="entry name" value="Glycosyl_Hydrlase_38"/>
</dbReference>
<dbReference type="STRING" id="6248.A0A0K0ELU2"/>
<dbReference type="GO" id="GO:0030246">
    <property type="term" value="F:carbohydrate binding"/>
    <property type="evidence" value="ECO:0007669"/>
    <property type="project" value="InterPro"/>
</dbReference>
<evidence type="ECO:0000259" key="11">
    <source>
        <dbReference type="SMART" id="SM00872"/>
    </source>
</evidence>
<dbReference type="InterPro" id="IPR000602">
    <property type="entry name" value="Glyco_hydro_38_N"/>
</dbReference>
<dbReference type="InterPro" id="IPR037094">
    <property type="entry name" value="Glyco_hydro_38_cen_sf"/>
</dbReference>
<comment type="catalytic activity">
    <reaction evidence="8">
        <text>N(4)-{beta-D-GlcNAc-(1-&gt;2)-alpha-D-Man-(1-&gt;3)-[alpha-D-Man-(1-&gt;3)-[alpha-D-Man-(1-&gt;6)]-alpha-D-Man-(1-&gt;6)]-beta-D-Man-(1-&gt;4)-beta-D-GlcNAc-(1-&gt;4)-beta-D-GlcNAc}-L-asparaginyl-[protein] + 2 H2O = 2 alpha-D-mannopyranose + an N(4)-{beta-D-GlcNAc-(1-&gt;2)-alpha-D-Man-(1-&gt;3)-[alpha-D-Man-(1-&gt;6)]-beta-D-Man-(1-&gt;4)-beta-D-GlcNAc-(1-&gt;4)-beta-D-GlcNAc}-L-asparaginyl-[protein]</text>
        <dbReference type="Rhea" id="RHEA:56052"/>
        <dbReference type="Rhea" id="RHEA-COMP:14368"/>
        <dbReference type="Rhea" id="RHEA-COMP:14369"/>
        <dbReference type="ChEBI" id="CHEBI:15377"/>
        <dbReference type="ChEBI" id="CHEBI:28729"/>
        <dbReference type="ChEBI" id="CHEBI:60615"/>
        <dbReference type="ChEBI" id="CHEBI:60625"/>
        <dbReference type="EC" id="3.2.1.114"/>
    </reaction>
</comment>
<dbReference type="SMART" id="SM00872">
    <property type="entry name" value="Alpha-mann_mid"/>
    <property type="match status" value="1"/>
</dbReference>
<comment type="similarity">
    <text evidence="1 9">Belongs to the glycosyl hydrolase 38 family.</text>
</comment>
<comment type="function">
    <text evidence="7">Catalyzes the first committed step in the biosynthesis of complex N-glycans. It controls conversion of high mannose to complex N-glycans; the final hydrolytic step in the N-glycan maturation pathway.</text>
</comment>
<keyword evidence="10" id="KW-0812">Transmembrane</keyword>
<evidence type="ECO:0000256" key="10">
    <source>
        <dbReference type="SAM" id="Phobius"/>
    </source>
</evidence>
<dbReference type="PANTHER" id="PTHR11607:SF3">
    <property type="entry name" value="LYSOSOMAL ALPHA-MANNOSIDASE"/>
    <property type="match status" value="1"/>
</dbReference>
<feature type="domain" description="Glycoside hydrolase family 38 central" evidence="11">
    <location>
        <begin position="421"/>
        <end position="507"/>
    </location>
</feature>
<reference evidence="12" key="1">
    <citation type="submission" date="2015-08" db="UniProtKB">
        <authorList>
            <consortium name="WormBaseParasite"/>
        </authorList>
    </citation>
    <scope>IDENTIFICATION</scope>
</reference>
<dbReference type="GO" id="GO:0000139">
    <property type="term" value="C:Golgi membrane"/>
    <property type="evidence" value="ECO:0007669"/>
    <property type="project" value="TreeGrafter"/>
</dbReference>
<comment type="cofactor">
    <cofactor evidence="9">
        <name>Zn(2+)</name>
        <dbReference type="ChEBI" id="CHEBI:29105"/>
    </cofactor>
    <text evidence="9">Binds 1 zinc ion per subunit.</text>
</comment>
<dbReference type="AlphaFoldDB" id="A0A0K0ELU2"/>
<evidence type="ECO:0000256" key="8">
    <source>
        <dbReference type="ARBA" id="ARBA00093232"/>
    </source>
</evidence>
<evidence type="ECO:0000313" key="12">
    <source>
        <dbReference type="WBParaSite" id="SSTP_0001043000.1"/>
    </source>
</evidence>
<dbReference type="WBParaSite" id="SSTP_0001043000.1">
    <property type="protein sequence ID" value="SSTP_0001043000.1"/>
    <property type="gene ID" value="SSTP_0001043000"/>
</dbReference>
<evidence type="ECO:0000256" key="3">
    <source>
        <dbReference type="ARBA" id="ARBA00022801"/>
    </source>
</evidence>
<dbReference type="SUPFAM" id="SSF88688">
    <property type="entry name" value="Families 57/38 glycoside transferase middle domain"/>
    <property type="match status" value="1"/>
</dbReference>
<dbReference type="SUPFAM" id="SSF74650">
    <property type="entry name" value="Galactose mutarotase-like"/>
    <property type="match status" value="1"/>
</dbReference>
<evidence type="ECO:0000256" key="2">
    <source>
        <dbReference type="ARBA" id="ARBA00022723"/>
    </source>
</evidence>
<organism evidence="12">
    <name type="scientific">Strongyloides stercoralis</name>
    <name type="common">Threadworm</name>
    <dbReference type="NCBI Taxonomy" id="6248"/>
    <lineage>
        <taxon>Eukaryota</taxon>
        <taxon>Metazoa</taxon>
        <taxon>Ecdysozoa</taxon>
        <taxon>Nematoda</taxon>
        <taxon>Chromadorea</taxon>
        <taxon>Rhabditida</taxon>
        <taxon>Tylenchina</taxon>
        <taxon>Panagrolaimomorpha</taxon>
        <taxon>Strongyloidoidea</taxon>
        <taxon>Strongyloididae</taxon>
        <taxon>Strongyloides</taxon>
    </lineage>
</organism>
<dbReference type="InterPro" id="IPR011330">
    <property type="entry name" value="Glyco_hydro/deAcase_b/a-brl"/>
</dbReference>
<name>A0A0K0ELU2_STRER</name>
<evidence type="ECO:0000256" key="1">
    <source>
        <dbReference type="ARBA" id="ARBA00009792"/>
    </source>
</evidence>
<dbReference type="Gene3D" id="3.20.110.10">
    <property type="entry name" value="Glycoside hydrolase 38, N terminal domain"/>
    <property type="match status" value="1"/>
</dbReference>
<dbReference type="Gene3D" id="2.70.98.30">
    <property type="entry name" value="Golgi alpha-mannosidase II, domain 4"/>
    <property type="match status" value="1"/>
</dbReference>
<dbReference type="FunFam" id="1.20.1270.50:FF:000001">
    <property type="entry name" value="Alpha-mannosidase"/>
    <property type="match status" value="1"/>
</dbReference>
<keyword evidence="2 9" id="KW-0479">Metal-binding</keyword>
<dbReference type="GO" id="GO:0006013">
    <property type="term" value="P:mannose metabolic process"/>
    <property type="evidence" value="ECO:0007669"/>
    <property type="project" value="InterPro"/>
</dbReference>
<dbReference type="InterPro" id="IPR011013">
    <property type="entry name" value="Gal_mutarotase_sf_dom"/>
</dbReference>
<evidence type="ECO:0000256" key="4">
    <source>
        <dbReference type="ARBA" id="ARBA00022833"/>
    </source>
</evidence>
<dbReference type="Pfam" id="PF07748">
    <property type="entry name" value="Glyco_hydro_38C"/>
    <property type="match status" value="1"/>
</dbReference>
<dbReference type="InterPro" id="IPR015341">
    <property type="entry name" value="Glyco_hydro_38_cen"/>
</dbReference>
<keyword evidence="3 9" id="KW-0378">Hydrolase</keyword>
<dbReference type="Gene3D" id="2.60.40.1180">
    <property type="entry name" value="Golgi alpha-mannosidase II"/>
    <property type="match status" value="1"/>
</dbReference>
<proteinExistence type="inferred from homology"/>
<dbReference type="Pfam" id="PF01074">
    <property type="entry name" value="Glyco_hydro_38N"/>
    <property type="match status" value="1"/>
</dbReference>
<dbReference type="InterPro" id="IPR027291">
    <property type="entry name" value="Glyco_hydro_38_N_sf"/>
</dbReference>
<protein>
    <recommendedName>
        <fullName evidence="9">Alpha-mannosidase</fullName>
        <ecNumber evidence="9">3.2.1.-</ecNumber>
    </recommendedName>
</protein>
<dbReference type="Gene3D" id="1.20.1270.50">
    <property type="entry name" value="Glycoside hydrolase family 38, central domain"/>
    <property type="match status" value="1"/>
</dbReference>
<dbReference type="InterPro" id="IPR011682">
    <property type="entry name" value="Glyco_hydro_38_C"/>
</dbReference>
<evidence type="ECO:0000256" key="5">
    <source>
        <dbReference type="ARBA" id="ARBA00023157"/>
    </source>
</evidence>
<dbReference type="InterPro" id="IPR013780">
    <property type="entry name" value="Glyco_hydro_b"/>
</dbReference>
<feature type="transmembrane region" description="Helical" evidence="10">
    <location>
        <begin position="20"/>
        <end position="39"/>
    </location>
</feature>
<dbReference type="GO" id="GO:0046872">
    <property type="term" value="F:metal ion binding"/>
    <property type="evidence" value="ECO:0007669"/>
    <property type="project" value="UniProtKB-KW"/>
</dbReference>
<dbReference type="InterPro" id="IPR028995">
    <property type="entry name" value="Glyco_hydro_57/38_cen_sf"/>
</dbReference>
<keyword evidence="10" id="KW-1133">Transmembrane helix</keyword>
<dbReference type="EC" id="3.2.1.-" evidence="9"/>
<accession>A0A0K0ELU2</accession>
<keyword evidence="6 9" id="KW-0326">Glycosidase</keyword>
<sequence length="1087" mass="127759">MKYKYNSLNTINTKFYKKCLFFIFIPIVIFIYLYLYFYLPPKQIEYEINNLYFKPQNDEQMLKIYSNISFNKYLEIEKKNYYDVTYNKNDMKKINVFLIPHSHDDPGWLKTFEKYYNDDVSKILYGMLEYLSKNNEMKFVYVEMSFFELFYSTLSLSNRQKVKKLLLSEKLEIITGGWVMSDEANSHFFSQITELFEGHEFLKNNLQYIPKNHWSIDPFGLSPTMAYIMKESGFKHMAIQRVHYMVKQYFAEKKLLEFQWRQLWSGGYKNESQKTDIFTHIFPYGSYTSSETCGPDKNICDKFNFNKLSNNIISNNDMLEKNVKLIADQFRKKSLLFRGPNIFIPLGTDFSYSNNNEWKNVYENYKVIINNINNSPELNMHVQFGTLNDYFNANDKSINEENIHIPIITGDFFTYSDRNEEYWSGYYTSRPFYKRFDRILMNYLISAEIIYSSIIGKIKSNEMNEFLKLIDYNKLVYARRALSLFQHHDGVTGTSRYDVVLDYGKKLLKAIKNCYLIIEKSIEYDMKKEFFNNTISNNNIFNNITSNNNIQVSILEKINGTTRMPEIKSININKNILIYNVLSKNFDKELLCTKIENEEIFIIDNIDIKNQEIHPIIEKKNNTLIISDKSYLLCYITSLKAFEIQILKLVSSNMFNKKPNIAKIFTSKKNIKINKIFNNYEEIIMDNNNFIVSDIHGLKIDKKTGYVTSINNSPVSIHFEYYVETKSQPNSGAYLFTPEGPSKLTNNLNNFYIISKGKIRQEIVVIGPIKGKLIHSIETCITFPYYIDINNIIDLSNEEEIEIVMKIKTNNGDKNKIIKNRNVFFTDLNGYQIIKRKRLNKLPIQGNFYPMPSTIYIEDNKKRLTVLGNQALGCSSQEEGSVEIILDRRHFNDDHRGLGHGILDNIPTKSKFRILMEDNHIFNYDDQSVTGYLSGNAFIANQKLQYNIIQMEVNKNINYKLSILKDEFPANIHIVTLRILTLPENYGKGGEPDYEYNRIRRKPLKSAALILQNIGYDKNIGENLSNILNIKNGEIYINDYIKNDLIDYYEECSLTMLYESKNYTNNGYINIKPMELKTLKVNFNKGD</sequence>
<dbReference type="PANTHER" id="PTHR11607">
    <property type="entry name" value="ALPHA-MANNOSIDASE"/>
    <property type="match status" value="1"/>
</dbReference>